<dbReference type="Gene3D" id="3.40.630.30">
    <property type="match status" value="1"/>
</dbReference>
<sequence length="149" mass="16460">MSIALERPDQPEALALIDELDAYQVPLYPAESHHGVDVSVLLQPNAAFAVARDETGQAVGCGAVWCVPEYGELKRMYVRPQCRGRGVARALMDFLEEQAKARGCAAMTLETGIHQHEAIALYRRAGYEFCAPFSSYAEDPNSVFMRKPL</sequence>
<dbReference type="InterPro" id="IPR000182">
    <property type="entry name" value="GNAT_dom"/>
</dbReference>
<dbReference type="CDD" id="cd04301">
    <property type="entry name" value="NAT_SF"/>
    <property type="match status" value="1"/>
</dbReference>
<accession>A0A5C1DME6</accession>
<dbReference type="GO" id="GO:0016747">
    <property type="term" value="F:acyltransferase activity, transferring groups other than amino-acyl groups"/>
    <property type="evidence" value="ECO:0007669"/>
    <property type="project" value="InterPro"/>
</dbReference>
<proteinExistence type="predicted"/>
<dbReference type="AlphaFoldDB" id="A0A5C1DME6"/>
<protein>
    <submittedName>
        <fullName evidence="4">GNAT family N-acetyltransferase</fullName>
    </submittedName>
</protein>
<keyword evidence="1 4" id="KW-0808">Transferase</keyword>
<gene>
    <name evidence="4" type="ORF">FYK34_08975</name>
</gene>
<evidence type="ECO:0000259" key="3">
    <source>
        <dbReference type="PROSITE" id="PS51186"/>
    </source>
</evidence>
<dbReference type="EMBL" id="CP043473">
    <property type="protein sequence ID" value="QEL57851.1"/>
    <property type="molecule type" value="Genomic_DNA"/>
</dbReference>
<reference evidence="4 5" key="1">
    <citation type="submission" date="2019-08" db="EMBL/GenBank/DDBJ databases">
        <title>Chromobacterium paludis, a novel bacterium isolated from a Maryland marsh pond.</title>
        <authorList>
            <person name="Blackburn M.B."/>
            <person name="Gundersen-Rindal D.E."/>
        </authorList>
    </citation>
    <scope>NUCLEOTIDE SEQUENCE [LARGE SCALE GENOMIC DNA]</scope>
    <source>
        <strain evidence="5">IIBBL 257-1</strain>
    </source>
</reference>
<evidence type="ECO:0000313" key="4">
    <source>
        <dbReference type="EMBL" id="QEL57851.1"/>
    </source>
</evidence>
<name>A0A5C1DME6_9NEIS</name>
<dbReference type="PANTHER" id="PTHR43877:SF2">
    <property type="entry name" value="AMINOALKYLPHOSPHONATE N-ACETYLTRANSFERASE-RELATED"/>
    <property type="match status" value="1"/>
</dbReference>
<keyword evidence="2" id="KW-0012">Acyltransferase</keyword>
<feature type="domain" description="N-acetyltransferase" evidence="3">
    <location>
        <begin position="4"/>
        <end position="149"/>
    </location>
</feature>
<evidence type="ECO:0000256" key="2">
    <source>
        <dbReference type="ARBA" id="ARBA00023315"/>
    </source>
</evidence>
<keyword evidence="5" id="KW-1185">Reference proteome</keyword>
<dbReference type="SUPFAM" id="SSF55729">
    <property type="entry name" value="Acyl-CoA N-acyltransferases (Nat)"/>
    <property type="match status" value="1"/>
</dbReference>
<evidence type="ECO:0000256" key="1">
    <source>
        <dbReference type="ARBA" id="ARBA00022679"/>
    </source>
</evidence>
<dbReference type="KEGG" id="chrm:FYK34_08975"/>
<dbReference type="PANTHER" id="PTHR43877">
    <property type="entry name" value="AMINOALKYLPHOSPHONATE N-ACETYLTRANSFERASE-RELATED-RELATED"/>
    <property type="match status" value="1"/>
</dbReference>
<dbReference type="Pfam" id="PF00583">
    <property type="entry name" value="Acetyltransf_1"/>
    <property type="match status" value="1"/>
</dbReference>
<dbReference type="InterPro" id="IPR050832">
    <property type="entry name" value="Bact_Acetyltransf"/>
</dbReference>
<organism evidence="4 5">
    <name type="scientific">Chromobacterium paludis</name>
    <dbReference type="NCBI Taxonomy" id="2605945"/>
    <lineage>
        <taxon>Bacteria</taxon>
        <taxon>Pseudomonadati</taxon>
        <taxon>Pseudomonadota</taxon>
        <taxon>Betaproteobacteria</taxon>
        <taxon>Neisseriales</taxon>
        <taxon>Chromobacteriaceae</taxon>
        <taxon>Chromobacterium</taxon>
    </lineage>
</organism>
<dbReference type="InterPro" id="IPR016181">
    <property type="entry name" value="Acyl_CoA_acyltransferase"/>
</dbReference>
<dbReference type="PROSITE" id="PS51186">
    <property type="entry name" value="GNAT"/>
    <property type="match status" value="1"/>
</dbReference>
<dbReference type="Proteomes" id="UP000322079">
    <property type="component" value="Chromosome"/>
</dbReference>
<evidence type="ECO:0000313" key="5">
    <source>
        <dbReference type="Proteomes" id="UP000322079"/>
    </source>
</evidence>